<feature type="region of interest" description="Disordered" evidence="1">
    <location>
        <begin position="298"/>
        <end position="334"/>
    </location>
</feature>
<accession>A0ABR7G537</accession>
<dbReference type="InterPro" id="IPR013830">
    <property type="entry name" value="SGNH_hydro"/>
</dbReference>
<feature type="domain" description="SGNH hydrolase-type esterase" evidence="3">
    <location>
        <begin position="50"/>
        <end position="275"/>
    </location>
</feature>
<keyword evidence="2" id="KW-0732">Signal</keyword>
<dbReference type="SUPFAM" id="SSF52266">
    <property type="entry name" value="SGNH hydrolase"/>
    <property type="match status" value="1"/>
</dbReference>
<comment type="caution">
    <text evidence="4">The sequence shown here is derived from an EMBL/GenBank/DDBJ whole genome shotgun (WGS) entry which is preliminary data.</text>
</comment>
<feature type="chain" id="PRO_5046503735" description="SGNH hydrolase-type esterase domain-containing protein" evidence="2">
    <location>
        <begin position="33"/>
        <end position="366"/>
    </location>
</feature>
<dbReference type="PANTHER" id="PTHR30383">
    <property type="entry name" value="THIOESTERASE 1/PROTEASE 1/LYSOPHOSPHOLIPASE L1"/>
    <property type="match status" value="1"/>
</dbReference>
<evidence type="ECO:0000259" key="3">
    <source>
        <dbReference type="Pfam" id="PF13472"/>
    </source>
</evidence>
<organism evidence="4 5">
    <name type="scientific">Ruminococcus hominis</name>
    <dbReference type="NCBI Taxonomy" id="2763065"/>
    <lineage>
        <taxon>Bacteria</taxon>
        <taxon>Bacillati</taxon>
        <taxon>Bacillota</taxon>
        <taxon>Clostridia</taxon>
        <taxon>Eubacteriales</taxon>
        <taxon>Oscillospiraceae</taxon>
        <taxon>Ruminococcus</taxon>
    </lineage>
</organism>
<evidence type="ECO:0000313" key="4">
    <source>
        <dbReference type="EMBL" id="MBC5682560.1"/>
    </source>
</evidence>
<dbReference type="InterPro" id="IPR036514">
    <property type="entry name" value="SGNH_hydro_sf"/>
</dbReference>
<keyword evidence="5" id="KW-1185">Reference proteome</keyword>
<evidence type="ECO:0000313" key="5">
    <source>
        <dbReference type="Proteomes" id="UP000631576"/>
    </source>
</evidence>
<evidence type="ECO:0000256" key="2">
    <source>
        <dbReference type="SAM" id="SignalP"/>
    </source>
</evidence>
<feature type="signal peptide" evidence="2">
    <location>
        <begin position="1"/>
        <end position="32"/>
    </location>
</feature>
<protein>
    <recommendedName>
        <fullName evidence="3">SGNH hydrolase-type esterase domain-containing protein</fullName>
    </recommendedName>
</protein>
<dbReference type="Proteomes" id="UP000631576">
    <property type="component" value="Unassembled WGS sequence"/>
</dbReference>
<dbReference type="PANTHER" id="PTHR30383:SF5">
    <property type="entry name" value="SGNH HYDROLASE-TYPE ESTERASE DOMAIN-CONTAINING PROTEIN"/>
    <property type="match status" value="1"/>
</dbReference>
<dbReference type="InterPro" id="IPR051532">
    <property type="entry name" value="Ester_Hydrolysis_Enzymes"/>
</dbReference>
<reference evidence="4 5" key="1">
    <citation type="submission" date="2020-08" db="EMBL/GenBank/DDBJ databases">
        <title>Genome public.</title>
        <authorList>
            <person name="Liu C."/>
            <person name="Sun Q."/>
        </authorList>
    </citation>
    <scope>NUCLEOTIDE SEQUENCE [LARGE SCALE GENOMIC DNA]</scope>
    <source>
        <strain evidence="4 5">NSJ-13</strain>
    </source>
</reference>
<feature type="compositionally biased region" description="Basic and acidic residues" evidence="1">
    <location>
        <begin position="298"/>
        <end position="328"/>
    </location>
</feature>
<name>A0ABR7G537_9FIRM</name>
<proteinExistence type="predicted"/>
<gene>
    <name evidence="4" type="ORF">H8S40_03025</name>
</gene>
<dbReference type="EMBL" id="JACOPE010000001">
    <property type="protein sequence ID" value="MBC5682560.1"/>
    <property type="molecule type" value="Genomic_DNA"/>
</dbReference>
<dbReference type="Pfam" id="PF13472">
    <property type="entry name" value="Lipase_GDSL_2"/>
    <property type="match status" value="1"/>
</dbReference>
<dbReference type="Gene3D" id="3.40.50.1110">
    <property type="entry name" value="SGNH hydrolase"/>
    <property type="match status" value="1"/>
</dbReference>
<sequence>MRQHKWRTGRILGIVMAAAMLGSIATPICAVAEESEAVEMQDDGILEYVALGDSISNGYSADPESEIISYPQLIAHDLEEMAGEDVELSKDTKNGLTTTKLNSVILKRKQVQESLKKADFVTVTIGANDLMNQFKKVSKEILNNNTKFSTANQALAALQDGIKANPLLLVKVVSAISNWDYTSFEDDWKLTMENIDSMRPANSEMIVTTIYNPVESMELPGTLNSIVEGLISKMNDIIVSYADDYDYKVVELLDSGIGEKVQSDGLHPNQEGQQLICDLMEETATSEPFEAIREYREEQEREKQEALKAAKRQKEQEEAEKKALEEKKERRKTVVSCVSLAVAVGLMALLRKKTENEERNKQSGKK</sequence>
<evidence type="ECO:0000256" key="1">
    <source>
        <dbReference type="SAM" id="MobiDB-lite"/>
    </source>
</evidence>
<dbReference type="RefSeq" id="WP_186864517.1">
    <property type="nucleotide sequence ID" value="NZ_JACOPE010000001.1"/>
</dbReference>